<keyword evidence="1" id="KW-0378">Hydrolase</keyword>
<keyword evidence="2" id="KW-1185">Reference proteome</keyword>
<dbReference type="Gene3D" id="3.30.1240.10">
    <property type="match status" value="1"/>
</dbReference>
<reference evidence="2" key="1">
    <citation type="journal article" date="2019" name="Int. J. Syst. Evol. Microbiol.">
        <title>The Global Catalogue of Microorganisms (GCM) 10K type strain sequencing project: providing services to taxonomists for standard genome sequencing and annotation.</title>
        <authorList>
            <consortium name="The Broad Institute Genomics Platform"/>
            <consortium name="The Broad Institute Genome Sequencing Center for Infectious Disease"/>
            <person name="Wu L."/>
            <person name="Ma J."/>
        </authorList>
    </citation>
    <scope>NUCLEOTIDE SEQUENCE [LARGE SCALE GENOMIC DNA]</scope>
    <source>
        <strain evidence="2">JCM 16540</strain>
    </source>
</reference>
<name>A0ABP6XIR4_9ACTN</name>
<organism evidence="1 2">
    <name type="scientific">Microlunatus spumicola</name>
    <dbReference type="NCBI Taxonomy" id="81499"/>
    <lineage>
        <taxon>Bacteria</taxon>
        <taxon>Bacillati</taxon>
        <taxon>Actinomycetota</taxon>
        <taxon>Actinomycetes</taxon>
        <taxon>Propionibacteriales</taxon>
        <taxon>Propionibacteriaceae</taxon>
        <taxon>Microlunatus</taxon>
    </lineage>
</organism>
<dbReference type="Proteomes" id="UP001500767">
    <property type="component" value="Unassembled WGS sequence"/>
</dbReference>
<dbReference type="InterPro" id="IPR006379">
    <property type="entry name" value="HAD-SF_hydro_IIB"/>
</dbReference>
<dbReference type="SUPFAM" id="SSF56784">
    <property type="entry name" value="HAD-like"/>
    <property type="match status" value="1"/>
</dbReference>
<dbReference type="Pfam" id="PF08282">
    <property type="entry name" value="Hydrolase_3"/>
    <property type="match status" value="1"/>
</dbReference>
<dbReference type="PANTHER" id="PTHR10000">
    <property type="entry name" value="PHOSPHOSERINE PHOSPHATASE"/>
    <property type="match status" value="1"/>
</dbReference>
<dbReference type="EMBL" id="BAAAYR010000002">
    <property type="protein sequence ID" value="GAA3567872.1"/>
    <property type="molecule type" value="Genomic_DNA"/>
</dbReference>
<sequence length="271" mass="28625">MTSPFPPGVRAGWRPRMVALDVDGTVVDRDGVLGRPMADALARVVAAGVPVVLATGRAWHSTRDLVELLGLPKGPTVCSNGAVIVSYPPQEIVQAVTFDPREVIERVESFAPGTLIAVEEIGVGFRLNDHFPEGDLTGELVVQSAEELGALPVTRVILRDPRRSVEEFITLAQHLGLQGVTYFVGWSAWLDIAPEGVNKATALAQVAAGLGIAAEDVLAAGDGRNDIEMLRWAGRGVALPEAPPEVQAAADAVSPPFAEGGLVPELLHWFG</sequence>
<dbReference type="GO" id="GO:0016787">
    <property type="term" value="F:hydrolase activity"/>
    <property type="evidence" value="ECO:0007669"/>
    <property type="project" value="UniProtKB-KW"/>
</dbReference>
<gene>
    <name evidence="1" type="ORF">GCM10022197_25070</name>
</gene>
<protein>
    <submittedName>
        <fullName evidence="1">HAD family hydrolase</fullName>
    </submittedName>
</protein>
<dbReference type="Gene3D" id="3.40.50.1000">
    <property type="entry name" value="HAD superfamily/HAD-like"/>
    <property type="match status" value="1"/>
</dbReference>
<dbReference type="InterPro" id="IPR036412">
    <property type="entry name" value="HAD-like_sf"/>
</dbReference>
<dbReference type="InterPro" id="IPR023214">
    <property type="entry name" value="HAD_sf"/>
</dbReference>
<evidence type="ECO:0000313" key="2">
    <source>
        <dbReference type="Proteomes" id="UP001500767"/>
    </source>
</evidence>
<dbReference type="PANTHER" id="PTHR10000:SF8">
    <property type="entry name" value="HAD SUPERFAMILY HYDROLASE-LIKE, TYPE 3"/>
    <property type="match status" value="1"/>
</dbReference>
<evidence type="ECO:0000313" key="1">
    <source>
        <dbReference type="EMBL" id="GAA3567872.1"/>
    </source>
</evidence>
<proteinExistence type="predicted"/>
<comment type="caution">
    <text evidence="1">The sequence shown here is derived from an EMBL/GenBank/DDBJ whole genome shotgun (WGS) entry which is preliminary data.</text>
</comment>
<dbReference type="NCBIfam" id="TIGR01484">
    <property type="entry name" value="HAD-SF-IIB"/>
    <property type="match status" value="1"/>
</dbReference>
<accession>A0ABP6XIR4</accession>